<dbReference type="GO" id="GO:0005506">
    <property type="term" value="F:iron ion binding"/>
    <property type="evidence" value="ECO:0007669"/>
    <property type="project" value="UniProtKB-UniRule"/>
</dbReference>
<dbReference type="Proteomes" id="UP000515140">
    <property type="component" value="Unplaced"/>
</dbReference>
<gene>
    <name evidence="16" type="primary">LOC110198324</name>
</gene>
<dbReference type="GO" id="GO:0016712">
    <property type="term" value="F:oxidoreductase activity, acting on paired donors, with incorporation or reduction of molecular oxygen, reduced flavin or flavoprotein as one donor, and incorporation of one atom of oxygen"/>
    <property type="evidence" value="ECO:0007669"/>
    <property type="project" value="UniProtKB-EC"/>
</dbReference>
<dbReference type="KEGG" id="pcw:110198324"/>
<sequence length="230" mass="26165">MNSEVQCLSPYLKEKDNPQTEFNLKNLVLTTLNLFFAGTETVSSTLRYGFLLLMKHPEVGAKVQEEIDQVIGQHRFPKAEDRMQMPYTDAVIHEIQRITDIVPMGVPHTVTRDTHFRGYILPKGTDIFPLIGSALRDPKYFSKPEIFEPKHFLDEQGRFKKNEAFVPFASGKRVCLGEAMARMELFLYFTAILQSFSLQSLVPTSEIDITPKMSGFGNVPPSYKLCIVAR</sequence>
<dbReference type="PANTHER" id="PTHR24300">
    <property type="entry name" value="CYTOCHROME P450 508A4-RELATED"/>
    <property type="match status" value="1"/>
</dbReference>
<name>A0A6P5JAQ2_PHACI</name>
<keyword evidence="8 14" id="KW-0492">Microsome</keyword>
<evidence type="ECO:0000256" key="13">
    <source>
        <dbReference type="PIRSR" id="PIRSR602401-1"/>
    </source>
</evidence>
<evidence type="ECO:0000256" key="5">
    <source>
        <dbReference type="ARBA" id="ARBA00022617"/>
    </source>
</evidence>
<evidence type="ECO:0000256" key="7">
    <source>
        <dbReference type="ARBA" id="ARBA00022824"/>
    </source>
</evidence>
<dbReference type="InterPro" id="IPR002401">
    <property type="entry name" value="Cyt_P450_E_grp-I"/>
</dbReference>
<dbReference type="GO" id="GO:0006805">
    <property type="term" value="P:xenobiotic metabolic process"/>
    <property type="evidence" value="ECO:0007669"/>
    <property type="project" value="TreeGrafter"/>
</dbReference>
<evidence type="ECO:0000256" key="9">
    <source>
        <dbReference type="ARBA" id="ARBA00023002"/>
    </source>
</evidence>
<dbReference type="PRINTS" id="PR00385">
    <property type="entry name" value="P450"/>
</dbReference>
<dbReference type="PRINTS" id="PR01684">
    <property type="entry name" value="EP450ICYP2A"/>
</dbReference>
<feature type="binding site" description="axial binding residue" evidence="13">
    <location>
        <position position="175"/>
    </location>
    <ligand>
        <name>heme</name>
        <dbReference type="ChEBI" id="CHEBI:30413"/>
    </ligand>
    <ligandPart>
        <name>Fe</name>
        <dbReference type="ChEBI" id="CHEBI:18248"/>
    </ligandPart>
</feature>
<comment type="subcellular location">
    <subcellularLocation>
        <location evidence="3 14">Endoplasmic reticulum membrane</location>
        <topology evidence="3">Peripheral membrane protein</topology>
    </subcellularLocation>
    <subcellularLocation>
        <location evidence="2 14">Microsome membrane</location>
        <topology evidence="2">Peripheral membrane protein</topology>
    </subcellularLocation>
</comment>
<dbReference type="SUPFAM" id="SSF48264">
    <property type="entry name" value="Cytochrome P450"/>
    <property type="match status" value="1"/>
</dbReference>
<reference evidence="16" key="1">
    <citation type="submission" date="2025-08" db="UniProtKB">
        <authorList>
            <consortium name="RefSeq"/>
        </authorList>
    </citation>
    <scope>IDENTIFICATION</scope>
    <source>
        <tissue evidence="16">Spleen</tissue>
    </source>
</reference>
<keyword evidence="15" id="KW-1185">Reference proteome</keyword>
<dbReference type="InterPro" id="IPR050182">
    <property type="entry name" value="Cytochrome_P450_fam2"/>
</dbReference>
<keyword evidence="12" id="KW-0472">Membrane</keyword>
<dbReference type="AlphaFoldDB" id="A0A6P5JAQ2"/>
<dbReference type="GO" id="GO:0005789">
    <property type="term" value="C:endoplasmic reticulum membrane"/>
    <property type="evidence" value="ECO:0007669"/>
    <property type="project" value="UniProtKB-SubCell"/>
</dbReference>
<dbReference type="InterPro" id="IPR036396">
    <property type="entry name" value="Cyt_P450_sf"/>
</dbReference>
<dbReference type="PRINTS" id="PR00463">
    <property type="entry name" value="EP450I"/>
</dbReference>
<dbReference type="FunFam" id="1.10.630.10:FF:000238">
    <property type="entry name" value="Cytochrome P450 2A6"/>
    <property type="match status" value="1"/>
</dbReference>
<comment type="similarity">
    <text evidence="4 14">Belongs to the cytochrome P450 family.</text>
</comment>
<dbReference type="GeneID" id="110198324"/>
<evidence type="ECO:0000256" key="12">
    <source>
        <dbReference type="ARBA" id="ARBA00023136"/>
    </source>
</evidence>
<evidence type="ECO:0000256" key="11">
    <source>
        <dbReference type="ARBA" id="ARBA00023033"/>
    </source>
</evidence>
<dbReference type="PANTHER" id="PTHR24300:SF424">
    <property type="entry name" value="CYTOCHROME P450"/>
    <property type="match status" value="1"/>
</dbReference>
<evidence type="ECO:0000256" key="4">
    <source>
        <dbReference type="ARBA" id="ARBA00010617"/>
    </source>
</evidence>
<evidence type="ECO:0000256" key="8">
    <source>
        <dbReference type="ARBA" id="ARBA00022848"/>
    </source>
</evidence>
<comment type="function">
    <text evidence="14">Cytochromes P450 are a group of heme-thiolate monooxygenases.</text>
</comment>
<dbReference type="GO" id="GO:0020037">
    <property type="term" value="F:heme binding"/>
    <property type="evidence" value="ECO:0007669"/>
    <property type="project" value="UniProtKB-UniRule"/>
</dbReference>
<comment type="cofactor">
    <cofactor evidence="1 13 14">
        <name>heme</name>
        <dbReference type="ChEBI" id="CHEBI:30413"/>
    </cofactor>
</comment>
<keyword evidence="5 13" id="KW-0349">Heme</keyword>
<dbReference type="InterPro" id="IPR001128">
    <property type="entry name" value="Cyt_P450"/>
</dbReference>
<evidence type="ECO:0000313" key="16">
    <source>
        <dbReference type="RefSeq" id="XP_020828196.1"/>
    </source>
</evidence>
<comment type="catalytic activity">
    <reaction evidence="14">
        <text>an organic molecule + reduced [NADPH--hemoprotein reductase] + O2 = an alcohol + oxidized [NADPH--hemoprotein reductase] + H2O + H(+)</text>
        <dbReference type="Rhea" id="RHEA:17149"/>
        <dbReference type="Rhea" id="RHEA-COMP:11964"/>
        <dbReference type="Rhea" id="RHEA-COMP:11965"/>
        <dbReference type="ChEBI" id="CHEBI:15377"/>
        <dbReference type="ChEBI" id="CHEBI:15378"/>
        <dbReference type="ChEBI" id="CHEBI:15379"/>
        <dbReference type="ChEBI" id="CHEBI:30879"/>
        <dbReference type="ChEBI" id="CHEBI:57618"/>
        <dbReference type="ChEBI" id="CHEBI:58210"/>
        <dbReference type="ChEBI" id="CHEBI:142491"/>
        <dbReference type="EC" id="1.14.14.1"/>
    </reaction>
</comment>
<keyword evidence="10 13" id="KW-0408">Iron</keyword>
<dbReference type="InParanoid" id="A0A6P5JAQ2"/>
<evidence type="ECO:0000313" key="15">
    <source>
        <dbReference type="Proteomes" id="UP000515140"/>
    </source>
</evidence>
<dbReference type="FunCoup" id="A0A6P5JAQ2">
    <property type="interactions" value="2"/>
</dbReference>
<dbReference type="EC" id="1.14.14.1" evidence="14"/>
<evidence type="ECO:0000256" key="14">
    <source>
        <dbReference type="RuleBase" id="RU368053"/>
    </source>
</evidence>
<protein>
    <recommendedName>
        <fullName evidence="14">Cytochrome P450</fullName>
        <ecNumber evidence="14">1.14.14.1</ecNumber>
    </recommendedName>
</protein>
<dbReference type="GO" id="GO:0008392">
    <property type="term" value="F:arachidonate epoxygenase activity"/>
    <property type="evidence" value="ECO:0007669"/>
    <property type="project" value="TreeGrafter"/>
</dbReference>
<evidence type="ECO:0000256" key="2">
    <source>
        <dbReference type="ARBA" id="ARBA00004174"/>
    </source>
</evidence>
<dbReference type="Pfam" id="PF00067">
    <property type="entry name" value="p450"/>
    <property type="match status" value="1"/>
</dbReference>
<proteinExistence type="inferred from homology"/>
<evidence type="ECO:0000256" key="1">
    <source>
        <dbReference type="ARBA" id="ARBA00001971"/>
    </source>
</evidence>
<keyword evidence="7 14" id="KW-0256">Endoplasmic reticulum</keyword>
<evidence type="ECO:0000256" key="3">
    <source>
        <dbReference type="ARBA" id="ARBA00004406"/>
    </source>
</evidence>
<dbReference type="GO" id="GO:0019373">
    <property type="term" value="P:epoxygenase P450 pathway"/>
    <property type="evidence" value="ECO:0007669"/>
    <property type="project" value="TreeGrafter"/>
</dbReference>
<keyword evidence="9 14" id="KW-0560">Oxidoreductase</keyword>
<dbReference type="RefSeq" id="XP_020828196.1">
    <property type="nucleotide sequence ID" value="XM_020972537.1"/>
</dbReference>
<accession>A0A6P5JAQ2</accession>
<keyword evidence="6 13" id="KW-0479">Metal-binding</keyword>
<dbReference type="Gene3D" id="1.10.630.10">
    <property type="entry name" value="Cytochrome P450"/>
    <property type="match status" value="1"/>
</dbReference>
<organism evidence="15 16">
    <name type="scientific">Phascolarctos cinereus</name>
    <name type="common">Koala</name>
    <dbReference type="NCBI Taxonomy" id="38626"/>
    <lineage>
        <taxon>Eukaryota</taxon>
        <taxon>Metazoa</taxon>
        <taxon>Chordata</taxon>
        <taxon>Craniata</taxon>
        <taxon>Vertebrata</taxon>
        <taxon>Euteleostomi</taxon>
        <taxon>Mammalia</taxon>
        <taxon>Metatheria</taxon>
        <taxon>Diprotodontia</taxon>
        <taxon>Phascolarctidae</taxon>
        <taxon>Phascolarctos</taxon>
    </lineage>
</organism>
<keyword evidence="11 14" id="KW-0503">Monooxygenase</keyword>
<dbReference type="InterPro" id="IPR008067">
    <property type="entry name" value="Cyt_P450_E_grp-I_CYP2A-like"/>
</dbReference>
<evidence type="ECO:0000256" key="6">
    <source>
        <dbReference type="ARBA" id="ARBA00022723"/>
    </source>
</evidence>
<evidence type="ECO:0000256" key="10">
    <source>
        <dbReference type="ARBA" id="ARBA00023004"/>
    </source>
</evidence>